<dbReference type="EMBL" id="CAAHCP010000001">
    <property type="protein sequence ID" value="VGL32443.1"/>
    <property type="molecule type" value="Genomic_DNA"/>
</dbReference>
<gene>
    <name evidence="1" type="ORF">SAMEA4873646_00026</name>
</gene>
<evidence type="ECO:0000313" key="1">
    <source>
        <dbReference type="EMBL" id="VGL32443.1"/>
    </source>
</evidence>
<name>A0A486MS96_KLEPN</name>
<dbReference type="AlphaFoldDB" id="A0A486MS96"/>
<protein>
    <submittedName>
        <fullName evidence="1">Uncharacterized protein</fullName>
    </submittedName>
</protein>
<proteinExistence type="predicted"/>
<reference evidence="1" key="1">
    <citation type="submission" date="2019-03" db="EMBL/GenBank/DDBJ databases">
        <authorList>
            <consortium name="Pathogen Informatics"/>
        </authorList>
    </citation>
    <scope>NUCLEOTIDE SEQUENCE</scope>
    <source>
        <strain evidence="1">5012STDY7626444</strain>
    </source>
</reference>
<organism evidence="1">
    <name type="scientific">Klebsiella pneumoniae</name>
    <dbReference type="NCBI Taxonomy" id="573"/>
    <lineage>
        <taxon>Bacteria</taxon>
        <taxon>Pseudomonadati</taxon>
        <taxon>Pseudomonadota</taxon>
        <taxon>Gammaproteobacteria</taxon>
        <taxon>Enterobacterales</taxon>
        <taxon>Enterobacteriaceae</taxon>
        <taxon>Klebsiella/Raoultella group</taxon>
        <taxon>Klebsiella</taxon>
        <taxon>Klebsiella pneumoniae complex</taxon>
    </lineage>
</organism>
<accession>A0A486MS96</accession>
<sequence length="31" mass="3518">MILFAWHNQAVKNESKAEIRMSLATHIGHAL</sequence>